<accession>A0ABW9GUM1</accession>
<feature type="transmembrane region" description="Helical" evidence="1">
    <location>
        <begin position="44"/>
        <end position="64"/>
    </location>
</feature>
<dbReference type="Proteomes" id="UP001630969">
    <property type="component" value="Unassembled WGS sequence"/>
</dbReference>
<keyword evidence="3" id="KW-1185">Reference proteome</keyword>
<evidence type="ECO:0000313" key="3">
    <source>
        <dbReference type="Proteomes" id="UP001630969"/>
    </source>
</evidence>
<evidence type="ECO:0000256" key="1">
    <source>
        <dbReference type="SAM" id="Phobius"/>
    </source>
</evidence>
<protein>
    <submittedName>
        <fullName evidence="2">Uncharacterized protein</fullName>
    </submittedName>
</protein>
<keyword evidence="1" id="KW-0472">Membrane</keyword>
<dbReference type="EMBL" id="JBGXBU010000005">
    <property type="protein sequence ID" value="MFM4893858.1"/>
    <property type="molecule type" value="Genomic_DNA"/>
</dbReference>
<organism evidence="2 3">
    <name type="scientific">Aeromonas bivalvium</name>
    <dbReference type="NCBI Taxonomy" id="440079"/>
    <lineage>
        <taxon>Bacteria</taxon>
        <taxon>Pseudomonadati</taxon>
        <taxon>Pseudomonadota</taxon>
        <taxon>Gammaproteobacteria</taxon>
        <taxon>Aeromonadales</taxon>
        <taxon>Aeromonadaceae</taxon>
        <taxon>Aeromonas</taxon>
    </lineage>
</organism>
<reference evidence="2 3" key="1">
    <citation type="submission" date="2024-09" db="EMBL/GenBank/DDBJ databases">
        <title>Aeromonas strains Genome sequencing and assembly.</title>
        <authorList>
            <person name="Hu X."/>
            <person name="Tang B."/>
        </authorList>
    </citation>
    <scope>NUCLEOTIDE SEQUENCE [LARGE SCALE GENOMIC DNA]</scope>
    <source>
        <strain evidence="2 3">NB23SCDHY001</strain>
    </source>
</reference>
<keyword evidence="1" id="KW-1133">Transmembrane helix</keyword>
<proteinExistence type="predicted"/>
<gene>
    <name evidence="2" type="ORF">ACEUDJ_13370</name>
</gene>
<dbReference type="RefSeq" id="WP_042001839.1">
    <property type="nucleotide sequence ID" value="NZ_CDBT01000063.1"/>
</dbReference>
<evidence type="ECO:0000313" key="2">
    <source>
        <dbReference type="EMBL" id="MFM4893858.1"/>
    </source>
</evidence>
<keyword evidence="1" id="KW-0812">Transmembrane</keyword>
<comment type="caution">
    <text evidence="2">The sequence shown here is derived from an EMBL/GenBank/DDBJ whole genome shotgun (WGS) entry which is preliminary data.</text>
</comment>
<sequence>MNWIYRLTLLLVLGVVGIWGHDKEYGLWSLGFILAAWIMQEPRLRPALILLPVAGLTGVVALLWQDPWL</sequence>
<dbReference type="GeneID" id="97221133"/>
<name>A0ABW9GUM1_9GAMM</name>